<dbReference type="Pfam" id="PF18765">
    <property type="entry name" value="Polbeta"/>
    <property type="match status" value="1"/>
</dbReference>
<feature type="domain" description="Polymerase beta nucleotidyltransferase" evidence="1">
    <location>
        <begin position="13"/>
        <end position="101"/>
    </location>
</feature>
<dbReference type="AlphaFoldDB" id="A0A2N3IHR6"/>
<evidence type="ECO:0000259" key="1">
    <source>
        <dbReference type="Pfam" id="PF18765"/>
    </source>
</evidence>
<protein>
    <submittedName>
        <fullName evidence="2">Putative nucleotidyltransferase</fullName>
    </submittedName>
</protein>
<dbReference type="EMBL" id="NKXO01000014">
    <property type="protein sequence ID" value="PKQ69872.1"/>
    <property type="molecule type" value="Genomic_DNA"/>
</dbReference>
<dbReference type="Gene3D" id="3.30.460.10">
    <property type="entry name" value="Beta Polymerase, domain 2"/>
    <property type="match status" value="1"/>
</dbReference>
<dbReference type="Proteomes" id="UP000233387">
    <property type="component" value="Unassembled WGS sequence"/>
</dbReference>
<accession>A0A2N3IHR6</accession>
<dbReference type="CDD" id="cd05403">
    <property type="entry name" value="NT_KNTase_like"/>
    <property type="match status" value="1"/>
</dbReference>
<dbReference type="InterPro" id="IPR041633">
    <property type="entry name" value="Polbeta"/>
</dbReference>
<name>A0A2N3IHR6_9BACT</name>
<comment type="caution">
    <text evidence="2">The sequence shown here is derived from an EMBL/GenBank/DDBJ whole genome shotgun (WGS) entry which is preliminary data.</text>
</comment>
<dbReference type="GO" id="GO:0016740">
    <property type="term" value="F:transferase activity"/>
    <property type="evidence" value="ECO:0007669"/>
    <property type="project" value="UniProtKB-KW"/>
</dbReference>
<dbReference type="RefSeq" id="WP_101358337.1">
    <property type="nucleotide sequence ID" value="NZ_NKXO01000014.1"/>
</dbReference>
<gene>
    <name evidence="2" type="ORF">Rain11_1069</name>
</gene>
<dbReference type="OrthoDB" id="9803106at2"/>
<evidence type="ECO:0000313" key="2">
    <source>
        <dbReference type="EMBL" id="PKQ69872.1"/>
    </source>
</evidence>
<sequence>MNYGLKVETILAIQQVLAKYQEVEKAILYGSRAKGNYRLGSDIDLTLLGDKLSFDILQNIENELDDLLLPYKIDISLYKQIKNPDLLKHIDSIGKIFYEKNC</sequence>
<dbReference type="SUPFAM" id="SSF81301">
    <property type="entry name" value="Nucleotidyltransferase"/>
    <property type="match status" value="1"/>
</dbReference>
<keyword evidence="2" id="KW-0808">Transferase</keyword>
<keyword evidence="3" id="KW-1185">Reference proteome</keyword>
<dbReference type="InterPro" id="IPR043519">
    <property type="entry name" value="NT_sf"/>
</dbReference>
<reference evidence="2 3" key="1">
    <citation type="submission" date="2017-06" db="EMBL/GenBank/DDBJ databases">
        <title>Raineya orbicola gen. nov., sp. nov. a slightly thermophilic bacterium of the phylum Bacteroidetes and the description of Raineyaceae fam. nov.</title>
        <authorList>
            <person name="Albuquerque L."/>
            <person name="Polonia A.R.M."/>
            <person name="Barroso C."/>
            <person name="Froufe H.J.C."/>
            <person name="Lage O."/>
            <person name="Lobo-Da-Cunha A."/>
            <person name="Egas C."/>
            <person name="Da Costa M.S."/>
        </authorList>
    </citation>
    <scope>NUCLEOTIDE SEQUENCE [LARGE SCALE GENOMIC DNA]</scope>
    <source>
        <strain evidence="2 3">SPSPC-11</strain>
    </source>
</reference>
<organism evidence="2 3">
    <name type="scientific">Raineya orbicola</name>
    <dbReference type="NCBI Taxonomy" id="2016530"/>
    <lineage>
        <taxon>Bacteria</taxon>
        <taxon>Pseudomonadati</taxon>
        <taxon>Bacteroidota</taxon>
        <taxon>Cytophagia</taxon>
        <taxon>Cytophagales</taxon>
        <taxon>Raineyaceae</taxon>
        <taxon>Raineya</taxon>
    </lineage>
</organism>
<evidence type="ECO:0000313" key="3">
    <source>
        <dbReference type="Proteomes" id="UP000233387"/>
    </source>
</evidence>
<proteinExistence type="predicted"/>